<proteinExistence type="predicted"/>
<sequence>MRVRAPSRSAVAGSQNAIESMDGGSWWLLESLVTLSLFSDGKIRMFRTGGIPALPSKWLGPSQIEARVKTTFATNFLPFSWMVHTAYLLDGGQTDTHKL</sequence>
<dbReference type="EMBL" id="CM029042">
    <property type="protein sequence ID" value="KAG2621992.1"/>
    <property type="molecule type" value="Genomic_DNA"/>
</dbReference>
<dbReference type="AlphaFoldDB" id="A0A8T0UBE6"/>
<reference evidence="1" key="1">
    <citation type="submission" date="2020-05" db="EMBL/GenBank/DDBJ databases">
        <title>WGS assembly of Panicum virgatum.</title>
        <authorList>
            <person name="Lovell J.T."/>
            <person name="Jenkins J."/>
            <person name="Shu S."/>
            <person name="Juenger T.E."/>
            <person name="Schmutz J."/>
        </authorList>
    </citation>
    <scope>NUCLEOTIDE SEQUENCE</scope>
    <source>
        <strain evidence="1">AP13</strain>
    </source>
</reference>
<evidence type="ECO:0000313" key="1">
    <source>
        <dbReference type="EMBL" id="KAG2621992.1"/>
    </source>
</evidence>
<evidence type="ECO:0000313" key="2">
    <source>
        <dbReference type="Proteomes" id="UP000823388"/>
    </source>
</evidence>
<keyword evidence="2" id="KW-1185">Reference proteome</keyword>
<organism evidence="1 2">
    <name type="scientific">Panicum virgatum</name>
    <name type="common">Blackwell switchgrass</name>
    <dbReference type="NCBI Taxonomy" id="38727"/>
    <lineage>
        <taxon>Eukaryota</taxon>
        <taxon>Viridiplantae</taxon>
        <taxon>Streptophyta</taxon>
        <taxon>Embryophyta</taxon>
        <taxon>Tracheophyta</taxon>
        <taxon>Spermatophyta</taxon>
        <taxon>Magnoliopsida</taxon>
        <taxon>Liliopsida</taxon>
        <taxon>Poales</taxon>
        <taxon>Poaceae</taxon>
        <taxon>PACMAD clade</taxon>
        <taxon>Panicoideae</taxon>
        <taxon>Panicodae</taxon>
        <taxon>Paniceae</taxon>
        <taxon>Panicinae</taxon>
        <taxon>Panicum</taxon>
        <taxon>Panicum sect. Hiantes</taxon>
    </lineage>
</organism>
<name>A0A8T0UBE6_PANVG</name>
<dbReference type="Proteomes" id="UP000823388">
    <property type="component" value="Chromosome 3N"/>
</dbReference>
<protein>
    <submittedName>
        <fullName evidence="1">Uncharacterized protein</fullName>
    </submittedName>
</protein>
<gene>
    <name evidence="1" type="ORF">PVAP13_3NG291841</name>
</gene>
<accession>A0A8T0UBE6</accession>
<comment type="caution">
    <text evidence="1">The sequence shown here is derived from an EMBL/GenBank/DDBJ whole genome shotgun (WGS) entry which is preliminary data.</text>
</comment>